<proteinExistence type="predicted"/>
<dbReference type="AlphaFoldDB" id="A0AAU8C0K8"/>
<sequence length="62" mass="6702">MADPLAIIGGAGAGLANRALHRMDPARMMKPADIARTYLALADQPRSAWTHELDLRPMGEAF</sequence>
<evidence type="ECO:0000313" key="1">
    <source>
        <dbReference type="EMBL" id="XCF09670.1"/>
    </source>
</evidence>
<reference evidence="1" key="1">
    <citation type="journal article" date="2020" name="Int. J. Syst. Evol. Microbiol.">
        <title>Notification of changes in taxonomic opinion previously published outside the IJSEM.</title>
        <authorList>
            <person name="Oren A."/>
            <person name="Garrity G."/>
        </authorList>
    </citation>
    <scope>NUCLEOTIDE SEQUENCE</scope>
    <source>
        <strain evidence="1">TCYB15</strain>
    </source>
</reference>
<dbReference type="EMBL" id="CP159193">
    <property type="protein sequence ID" value="XCF09670.1"/>
    <property type="molecule type" value="Genomic_DNA"/>
</dbReference>
<gene>
    <name evidence="1" type="ORF">ABM428_11290</name>
</gene>
<dbReference type="KEGG" id="suly:ABM428_11290"/>
<accession>A0AAU8C0K8</accession>
<evidence type="ECO:0008006" key="2">
    <source>
        <dbReference type="Google" id="ProtNLM"/>
    </source>
</evidence>
<protein>
    <recommendedName>
        <fullName evidence="2">Short-chain dehydrogenase</fullName>
    </recommendedName>
</protein>
<dbReference type="RefSeq" id="WP_353627948.1">
    <property type="nucleotide sequence ID" value="NZ_CP159193.1"/>
</dbReference>
<reference evidence="1" key="2">
    <citation type="submission" date="2024-06" db="EMBL/GenBank/DDBJ databases">
        <authorList>
            <person name="Deng Y."/>
        </authorList>
    </citation>
    <scope>NUCLEOTIDE SEQUENCE</scope>
    <source>
        <strain evidence="1">TCYB15</strain>
    </source>
</reference>
<organism evidence="1">
    <name type="scientific">Sulfitobacter sp. TCYB15</name>
    <dbReference type="NCBI Taxonomy" id="3229275"/>
    <lineage>
        <taxon>Bacteria</taxon>
        <taxon>Pseudomonadati</taxon>
        <taxon>Pseudomonadota</taxon>
        <taxon>Alphaproteobacteria</taxon>
        <taxon>Rhodobacterales</taxon>
        <taxon>Roseobacteraceae</taxon>
        <taxon>Sulfitobacter</taxon>
    </lineage>
</organism>
<name>A0AAU8C0K8_9RHOB</name>